<gene>
    <name evidence="1" type="ORF">HPP92_010118</name>
</gene>
<keyword evidence="2" id="KW-1185">Reference proteome</keyword>
<comment type="caution">
    <text evidence="1">The sequence shown here is derived from an EMBL/GenBank/DDBJ whole genome shotgun (WGS) entry which is preliminary data.</text>
</comment>
<evidence type="ECO:0000313" key="1">
    <source>
        <dbReference type="EMBL" id="KAG0479260.1"/>
    </source>
</evidence>
<dbReference type="EMBL" id="JADCNL010000005">
    <property type="protein sequence ID" value="KAG0479260.1"/>
    <property type="molecule type" value="Genomic_DNA"/>
</dbReference>
<dbReference type="OrthoDB" id="660257at2759"/>
<proteinExistence type="predicted"/>
<reference evidence="1 2" key="1">
    <citation type="journal article" date="2020" name="Nat. Food">
        <title>A phased Vanilla planifolia genome enables genetic improvement of flavour and production.</title>
        <authorList>
            <person name="Hasing T."/>
            <person name="Tang H."/>
            <person name="Brym M."/>
            <person name="Khazi F."/>
            <person name="Huang T."/>
            <person name="Chambers A.H."/>
        </authorList>
    </citation>
    <scope>NUCLEOTIDE SEQUENCE [LARGE SCALE GENOMIC DNA]</scope>
    <source>
        <tissue evidence="1">Leaf</tissue>
    </source>
</reference>
<name>A0A835V0H8_VANPL</name>
<evidence type="ECO:0000313" key="2">
    <source>
        <dbReference type="Proteomes" id="UP000636800"/>
    </source>
</evidence>
<accession>A0A835V0H8</accession>
<sequence>MDALQFRFQDYLFSDLLFVLCSSETLATGSEVRLADSGLLKQRRLHSLSHCCSTNQLSRMIISHNRTFKKMFK</sequence>
<dbReference type="AlphaFoldDB" id="A0A835V0H8"/>
<organism evidence="1 2">
    <name type="scientific">Vanilla planifolia</name>
    <name type="common">Vanilla</name>
    <dbReference type="NCBI Taxonomy" id="51239"/>
    <lineage>
        <taxon>Eukaryota</taxon>
        <taxon>Viridiplantae</taxon>
        <taxon>Streptophyta</taxon>
        <taxon>Embryophyta</taxon>
        <taxon>Tracheophyta</taxon>
        <taxon>Spermatophyta</taxon>
        <taxon>Magnoliopsida</taxon>
        <taxon>Liliopsida</taxon>
        <taxon>Asparagales</taxon>
        <taxon>Orchidaceae</taxon>
        <taxon>Vanilloideae</taxon>
        <taxon>Vanilleae</taxon>
        <taxon>Vanilla</taxon>
    </lineage>
</organism>
<dbReference type="Proteomes" id="UP000636800">
    <property type="component" value="Chromosome 5"/>
</dbReference>
<protein>
    <submittedName>
        <fullName evidence="1">Uncharacterized protein</fullName>
    </submittedName>
</protein>